<feature type="compositionally biased region" description="Polar residues" evidence="1">
    <location>
        <begin position="59"/>
        <end position="83"/>
    </location>
</feature>
<feature type="compositionally biased region" description="Basic and acidic residues" evidence="1">
    <location>
        <begin position="45"/>
        <end position="58"/>
    </location>
</feature>
<feature type="non-terminal residue" evidence="2">
    <location>
        <position position="1"/>
    </location>
</feature>
<sequence>EIKEVRVDQVSANDFVARDATLLTVHGKTNEKESDKVMVHRGLKNTRDNSDPFHHMNKDCNSQSGDKGSSGTVTMYRTSSSHPVSAPSPLTGLPELSYLGWGH</sequence>
<organism evidence="2">
    <name type="scientific">Anthurium amnicola</name>
    <dbReference type="NCBI Taxonomy" id="1678845"/>
    <lineage>
        <taxon>Eukaryota</taxon>
        <taxon>Viridiplantae</taxon>
        <taxon>Streptophyta</taxon>
        <taxon>Embryophyta</taxon>
        <taxon>Tracheophyta</taxon>
        <taxon>Spermatophyta</taxon>
        <taxon>Magnoliopsida</taxon>
        <taxon>Liliopsida</taxon>
        <taxon>Araceae</taxon>
        <taxon>Pothoideae</taxon>
        <taxon>Potheae</taxon>
        <taxon>Anthurium</taxon>
    </lineage>
</organism>
<dbReference type="GO" id="GO:0016301">
    <property type="term" value="F:kinase activity"/>
    <property type="evidence" value="ECO:0007669"/>
    <property type="project" value="UniProtKB-KW"/>
</dbReference>
<keyword evidence="2" id="KW-0418">Kinase</keyword>
<evidence type="ECO:0000313" key="2">
    <source>
        <dbReference type="EMBL" id="JAT40803.1"/>
    </source>
</evidence>
<keyword evidence="2" id="KW-0808">Transferase</keyword>
<proteinExistence type="predicted"/>
<accession>A0A1D1XEG8</accession>
<evidence type="ECO:0000256" key="1">
    <source>
        <dbReference type="SAM" id="MobiDB-lite"/>
    </source>
</evidence>
<dbReference type="EMBL" id="GDJX01027133">
    <property type="protein sequence ID" value="JAT40803.1"/>
    <property type="molecule type" value="Transcribed_RNA"/>
</dbReference>
<protein>
    <submittedName>
        <fullName evidence="2">Putative receptor-like protein kinase At5g18500</fullName>
    </submittedName>
</protein>
<dbReference type="AlphaFoldDB" id="A0A1D1XEG8"/>
<keyword evidence="2" id="KW-0675">Receptor</keyword>
<feature type="region of interest" description="Disordered" evidence="1">
    <location>
        <begin position="44"/>
        <end position="93"/>
    </location>
</feature>
<feature type="non-terminal residue" evidence="2">
    <location>
        <position position="103"/>
    </location>
</feature>
<name>A0A1D1XEG8_9ARAE</name>
<gene>
    <name evidence="2" type="primary">At5g18500_2</name>
    <name evidence="2" type="ORF">g.15128</name>
</gene>
<reference evidence="2" key="1">
    <citation type="submission" date="2015-07" db="EMBL/GenBank/DDBJ databases">
        <title>Transcriptome Assembly of Anthurium amnicola.</title>
        <authorList>
            <person name="Suzuki J."/>
        </authorList>
    </citation>
    <scope>NUCLEOTIDE SEQUENCE</scope>
</reference>